<evidence type="ECO:0000256" key="2">
    <source>
        <dbReference type="ARBA" id="ARBA00022723"/>
    </source>
</evidence>
<dbReference type="AlphaFoldDB" id="A0A6P7GVT9"/>
<dbReference type="InterPro" id="IPR027806">
    <property type="entry name" value="HARBI1_dom"/>
</dbReference>
<dbReference type="OrthoDB" id="8193319at2759"/>
<dbReference type="GO" id="GO:0046872">
    <property type="term" value="F:metal ion binding"/>
    <property type="evidence" value="ECO:0007669"/>
    <property type="project" value="UniProtKB-KW"/>
</dbReference>
<dbReference type="EnsemblMetazoa" id="XM_028293702.1">
    <property type="protein sequence ID" value="XP_028149503.1"/>
    <property type="gene ID" value="LOC114342900"/>
</dbReference>
<accession>A0A6P7GVT9</accession>
<proteinExistence type="predicted"/>
<evidence type="ECO:0000313" key="4">
    <source>
        <dbReference type="EnsemblMetazoa" id="XP_028149503.1"/>
    </source>
</evidence>
<dbReference type="RefSeq" id="XP_028149503.1">
    <property type="nucleotide sequence ID" value="XM_028293702.1"/>
</dbReference>
<gene>
    <name evidence="6" type="primary">LOC114342900</name>
</gene>
<dbReference type="InParanoid" id="A0A6P7GVT9"/>
<feature type="domain" description="DDE Tnp4" evidence="3">
    <location>
        <begin position="2"/>
        <end position="137"/>
    </location>
</feature>
<evidence type="ECO:0000313" key="5">
    <source>
        <dbReference type="Proteomes" id="UP001652700"/>
    </source>
</evidence>
<dbReference type="Pfam" id="PF13359">
    <property type="entry name" value="DDE_Tnp_4"/>
    <property type="match status" value="1"/>
</dbReference>
<name>A0A6P7GVT9_DIAVI</name>
<evidence type="ECO:0000313" key="6">
    <source>
        <dbReference type="RefSeq" id="XP_028149503.1"/>
    </source>
</evidence>
<evidence type="ECO:0000256" key="1">
    <source>
        <dbReference type="ARBA" id="ARBA00001968"/>
    </source>
</evidence>
<keyword evidence="5" id="KW-1185">Reference proteome</keyword>
<sequence>MAVVDANDSFLFANVGCQGRISDGSVFKNTDLSNNLENQTLNLPPPTLLPGQIEETPNVFVADDAFPLHFNIMKPYPGIHLKGSPKRAYNYRICRARRIVDNAFGILSSVFRALRKQLLLEPQKAISITLACVYLHNFLRKSKQSMKLYCPDGTFDTEVDGTGNVIEGMWRKNAGNQT</sequence>
<comment type="cofactor">
    <cofactor evidence="1">
        <name>a divalent metal cation</name>
        <dbReference type="ChEBI" id="CHEBI:60240"/>
    </cofactor>
</comment>
<keyword evidence="2" id="KW-0479">Metal-binding</keyword>
<dbReference type="GeneID" id="114342900"/>
<reference evidence="6" key="1">
    <citation type="submission" date="2025-04" db="UniProtKB">
        <authorList>
            <consortium name="RefSeq"/>
        </authorList>
    </citation>
    <scope>IDENTIFICATION</scope>
    <source>
        <tissue evidence="6">Whole insect</tissue>
    </source>
</reference>
<protein>
    <submittedName>
        <fullName evidence="6">Uncharacterized protein LOC114342900</fullName>
    </submittedName>
</protein>
<dbReference type="KEGG" id="dvv:114342900"/>
<organism evidence="6">
    <name type="scientific">Diabrotica virgifera virgifera</name>
    <name type="common">western corn rootworm</name>
    <dbReference type="NCBI Taxonomy" id="50390"/>
    <lineage>
        <taxon>Eukaryota</taxon>
        <taxon>Metazoa</taxon>
        <taxon>Ecdysozoa</taxon>
        <taxon>Arthropoda</taxon>
        <taxon>Hexapoda</taxon>
        <taxon>Insecta</taxon>
        <taxon>Pterygota</taxon>
        <taxon>Neoptera</taxon>
        <taxon>Endopterygota</taxon>
        <taxon>Coleoptera</taxon>
        <taxon>Polyphaga</taxon>
        <taxon>Cucujiformia</taxon>
        <taxon>Chrysomeloidea</taxon>
        <taxon>Chrysomelidae</taxon>
        <taxon>Galerucinae</taxon>
        <taxon>Diabroticina</taxon>
        <taxon>Diabroticites</taxon>
        <taxon>Diabrotica</taxon>
    </lineage>
</organism>
<evidence type="ECO:0000259" key="3">
    <source>
        <dbReference type="Pfam" id="PF13359"/>
    </source>
</evidence>
<dbReference type="Proteomes" id="UP001652700">
    <property type="component" value="Unplaced"/>
</dbReference>
<reference evidence="4" key="2">
    <citation type="submission" date="2025-05" db="UniProtKB">
        <authorList>
            <consortium name="EnsemblMetazoa"/>
        </authorList>
    </citation>
    <scope>IDENTIFICATION</scope>
</reference>